<dbReference type="SUPFAM" id="SSF47384">
    <property type="entry name" value="Homodimeric domain of signal transducing histidine kinase"/>
    <property type="match status" value="1"/>
</dbReference>
<comment type="catalytic activity">
    <reaction evidence="1">
        <text>ATP + protein L-histidine = ADP + protein N-phospho-L-histidine.</text>
        <dbReference type="EC" id="2.7.13.3"/>
    </reaction>
</comment>
<feature type="domain" description="HAMP" evidence="17">
    <location>
        <begin position="282"/>
        <end position="337"/>
    </location>
</feature>
<keyword evidence="10 13" id="KW-1133">Transmembrane helix</keyword>
<dbReference type="InterPro" id="IPR036097">
    <property type="entry name" value="HisK_dim/P_sf"/>
</dbReference>
<dbReference type="GO" id="GO:0000156">
    <property type="term" value="F:phosphorelay response regulator activity"/>
    <property type="evidence" value="ECO:0007669"/>
    <property type="project" value="TreeGrafter"/>
</dbReference>
<evidence type="ECO:0000313" key="19">
    <source>
        <dbReference type="Proteomes" id="UP000238348"/>
    </source>
</evidence>
<sequence length="745" mass="80505">MDVAIGRAAWFKLWSSGMTRRAGTPSFTPRVVAYAFGIELPYSLLVPVAHLRLLGVSDSAVQARMLGLIGLAYLVKTAGLIALLVYMLRPIERLRRYAVGRAFRGGSGADEPASGGAAPPESLILSAADAAYDTPLAFATVWAVSWALLYLPITAAFYVIAPGQGPLGVQRAIALVLFSIALFAAALPLAYSILGRLLSPAAGAISLIARERGLAVPGKGYSLAVRLVILGVCLAIAPTSWMAAMVLGETAGPAKPGLNLTLAIFSVVAVTWAPVCAGFLAGALAGPFQQVTAVIQKIVQRGEVDRLERIPVYFKDEIGALAGGVNAMVERLEESSRRRRSYLAERERLLSDAAQRAAQLGAVLDNLVEGVFACDREGRLTMINASGLRLLGLADRSEQAGRMVEEVMDLGRMRRDDGRPFTREELPMVRALAGETIAQEEQVLANGRAGRDVFLRTSAAPIRSESGAILGAVTVARDVTELMELDLVKDQFIRVGAHELKTPVAIMKGYALALLRNTSDLTAPRRKMLEAIDRGADRINRIVDDLLAISQVSLDVLKVSEEDVDLKALVEETVERAAKSASRHRVRLSLEAGRPPVVRADPERLRQVLASLLDNAVKYSPEGGDVDVHLAIAERAPASSPARCDAALFSQRREAAPRHEVVVSVRDQGVGIPAHKQERIFERFFRAHTDTRHDYGGMGIGLFLAKDMITRHGGRIWFESEEDKGSTFYFTVPLTSEAPRGDYER</sequence>
<dbReference type="Proteomes" id="UP000238348">
    <property type="component" value="Chromosome"/>
</dbReference>
<dbReference type="Gene3D" id="3.30.565.10">
    <property type="entry name" value="Histidine kinase-like ATPase, C-terminal domain"/>
    <property type="match status" value="1"/>
</dbReference>
<dbReference type="CDD" id="cd00075">
    <property type="entry name" value="HATPase"/>
    <property type="match status" value="1"/>
</dbReference>
<keyword evidence="4" id="KW-0597">Phosphoprotein</keyword>
<evidence type="ECO:0000256" key="9">
    <source>
        <dbReference type="ARBA" id="ARBA00022840"/>
    </source>
</evidence>
<dbReference type="GO" id="GO:0030295">
    <property type="term" value="F:protein kinase activator activity"/>
    <property type="evidence" value="ECO:0007669"/>
    <property type="project" value="TreeGrafter"/>
</dbReference>
<feature type="transmembrane region" description="Helical" evidence="13">
    <location>
        <begin position="66"/>
        <end position="88"/>
    </location>
</feature>
<evidence type="ECO:0000256" key="13">
    <source>
        <dbReference type="SAM" id="Phobius"/>
    </source>
</evidence>
<feature type="domain" description="Histidine kinase" evidence="14">
    <location>
        <begin position="495"/>
        <end position="736"/>
    </location>
</feature>
<dbReference type="InterPro" id="IPR005467">
    <property type="entry name" value="His_kinase_dom"/>
</dbReference>
<dbReference type="InterPro" id="IPR036890">
    <property type="entry name" value="HATPase_C_sf"/>
</dbReference>
<dbReference type="PROSITE" id="PS50112">
    <property type="entry name" value="PAS"/>
    <property type="match status" value="1"/>
</dbReference>
<dbReference type="Pfam" id="PF00512">
    <property type="entry name" value="HisKA"/>
    <property type="match status" value="1"/>
</dbReference>
<dbReference type="Gene3D" id="1.10.287.130">
    <property type="match status" value="1"/>
</dbReference>
<keyword evidence="5 18" id="KW-0808">Transferase</keyword>
<dbReference type="Pfam" id="PF08448">
    <property type="entry name" value="PAS_4"/>
    <property type="match status" value="1"/>
</dbReference>
<keyword evidence="11" id="KW-0902">Two-component regulatory system</keyword>
<dbReference type="GO" id="GO:0007234">
    <property type="term" value="P:osmosensory signaling via phosphorelay pathway"/>
    <property type="evidence" value="ECO:0007669"/>
    <property type="project" value="TreeGrafter"/>
</dbReference>
<dbReference type="AlphaFoldDB" id="A0A2L0EJ56"/>
<dbReference type="GO" id="GO:0016020">
    <property type="term" value="C:membrane"/>
    <property type="evidence" value="ECO:0007669"/>
    <property type="project" value="UniProtKB-SubCell"/>
</dbReference>
<keyword evidence="6 13" id="KW-0812">Transmembrane</keyword>
<feature type="domain" description="PAS" evidence="15">
    <location>
        <begin position="356"/>
        <end position="393"/>
    </location>
</feature>
<dbReference type="CDD" id="cd06225">
    <property type="entry name" value="HAMP"/>
    <property type="match status" value="1"/>
</dbReference>
<feature type="transmembrane region" description="Helical" evidence="13">
    <location>
        <begin position="223"/>
        <end position="248"/>
    </location>
</feature>
<proteinExistence type="predicted"/>
<evidence type="ECO:0000256" key="2">
    <source>
        <dbReference type="ARBA" id="ARBA00004141"/>
    </source>
</evidence>
<gene>
    <name evidence="18" type="primary">cpxA</name>
    <name evidence="18" type="ORF">SOCE26_007070</name>
</gene>
<dbReference type="SMART" id="SM00387">
    <property type="entry name" value="HATPase_c"/>
    <property type="match status" value="1"/>
</dbReference>
<dbReference type="EC" id="2.7.13.3" evidence="3"/>
<evidence type="ECO:0000256" key="11">
    <source>
        <dbReference type="ARBA" id="ARBA00023012"/>
    </source>
</evidence>
<evidence type="ECO:0000259" key="15">
    <source>
        <dbReference type="PROSITE" id="PS50112"/>
    </source>
</evidence>
<dbReference type="Gene3D" id="6.10.340.10">
    <property type="match status" value="1"/>
</dbReference>
<keyword evidence="12 13" id="KW-0472">Membrane</keyword>
<evidence type="ECO:0000256" key="7">
    <source>
        <dbReference type="ARBA" id="ARBA00022741"/>
    </source>
</evidence>
<keyword evidence="9" id="KW-0067">ATP-binding</keyword>
<name>A0A2L0EJ56_SORCE</name>
<keyword evidence="8 18" id="KW-0418">Kinase</keyword>
<organism evidence="18 19">
    <name type="scientific">Sorangium cellulosum</name>
    <name type="common">Polyangium cellulosum</name>
    <dbReference type="NCBI Taxonomy" id="56"/>
    <lineage>
        <taxon>Bacteria</taxon>
        <taxon>Pseudomonadati</taxon>
        <taxon>Myxococcota</taxon>
        <taxon>Polyangia</taxon>
        <taxon>Polyangiales</taxon>
        <taxon>Polyangiaceae</taxon>
        <taxon>Sorangium</taxon>
    </lineage>
</organism>
<dbReference type="InterPro" id="IPR013656">
    <property type="entry name" value="PAS_4"/>
</dbReference>
<dbReference type="GO" id="GO:0000155">
    <property type="term" value="F:phosphorelay sensor kinase activity"/>
    <property type="evidence" value="ECO:0007669"/>
    <property type="project" value="InterPro"/>
</dbReference>
<evidence type="ECO:0000259" key="17">
    <source>
        <dbReference type="PROSITE" id="PS50885"/>
    </source>
</evidence>
<dbReference type="GO" id="GO:0005524">
    <property type="term" value="F:ATP binding"/>
    <property type="evidence" value="ECO:0007669"/>
    <property type="project" value="UniProtKB-KW"/>
</dbReference>
<dbReference type="SUPFAM" id="SSF55874">
    <property type="entry name" value="ATPase domain of HSP90 chaperone/DNA topoisomerase II/histidine kinase"/>
    <property type="match status" value="1"/>
</dbReference>
<dbReference type="Pfam" id="PF02518">
    <property type="entry name" value="HATPase_c"/>
    <property type="match status" value="1"/>
</dbReference>
<evidence type="ECO:0000259" key="14">
    <source>
        <dbReference type="PROSITE" id="PS50109"/>
    </source>
</evidence>
<dbReference type="Gene3D" id="3.30.450.20">
    <property type="entry name" value="PAS domain"/>
    <property type="match status" value="1"/>
</dbReference>
<dbReference type="CDD" id="cd00130">
    <property type="entry name" value="PAS"/>
    <property type="match status" value="1"/>
</dbReference>
<dbReference type="PANTHER" id="PTHR42878:SF7">
    <property type="entry name" value="SENSOR HISTIDINE KINASE GLRK"/>
    <property type="match status" value="1"/>
</dbReference>
<dbReference type="InterPro" id="IPR003660">
    <property type="entry name" value="HAMP_dom"/>
</dbReference>
<evidence type="ECO:0000313" key="18">
    <source>
        <dbReference type="EMBL" id="AUX39318.1"/>
    </source>
</evidence>
<evidence type="ECO:0000256" key="12">
    <source>
        <dbReference type="ARBA" id="ARBA00023136"/>
    </source>
</evidence>
<feature type="domain" description="PAC" evidence="16">
    <location>
        <begin position="438"/>
        <end position="491"/>
    </location>
</feature>
<dbReference type="InterPro" id="IPR004358">
    <property type="entry name" value="Sig_transdc_His_kin-like_C"/>
</dbReference>
<dbReference type="InterPro" id="IPR035965">
    <property type="entry name" value="PAS-like_dom_sf"/>
</dbReference>
<dbReference type="NCBIfam" id="TIGR00229">
    <property type="entry name" value="sensory_box"/>
    <property type="match status" value="1"/>
</dbReference>
<comment type="subcellular location">
    <subcellularLocation>
        <location evidence="2">Membrane</location>
        <topology evidence="2">Multi-pass membrane protein</topology>
    </subcellularLocation>
</comment>
<keyword evidence="7" id="KW-0547">Nucleotide-binding</keyword>
<dbReference type="Pfam" id="PF00672">
    <property type="entry name" value="HAMP"/>
    <property type="match status" value="1"/>
</dbReference>
<dbReference type="SMART" id="SM00091">
    <property type="entry name" value="PAS"/>
    <property type="match status" value="1"/>
</dbReference>
<evidence type="ECO:0000259" key="16">
    <source>
        <dbReference type="PROSITE" id="PS50113"/>
    </source>
</evidence>
<dbReference type="InterPro" id="IPR050351">
    <property type="entry name" value="BphY/WalK/GraS-like"/>
</dbReference>
<dbReference type="PROSITE" id="PS50109">
    <property type="entry name" value="HIS_KIN"/>
    <property type="match status" value="1"/>
</dbReference>
<protein>
    <recommendedName>
        <fullName evidence="3">histidine kinase</fullName>
        <ecNumber evidence="3">2.7.13.3</ecNumber>
    </recommendedName>
</protein>
<feature type="transmembrane region" description="Helical" evidence="13">
    <location>
        <begin position="136"/>
        <end position="160"/>
    </location>
</feature>
<dbReference type="SUPFAM" id="SSF55785">
    <property type="entry name" value="PYP-like sensor domain (PAS domain)"/>
    <property type="match status" value="1"/>
</dbReference>
<feature type="transmembrane region" description="Helical" evidence="13">
    <location>
        <begin position="260"/>
        <end position="285"/>
    </location>
</feature>
<dbReference type="PROSITE" id="PS50885">
    <property type="entry name" value="HAMP"/>
    <property type="match status" value="1"/>
</dbReference>
<evidence type="ECO:0000256" key="1">
    <source>
        <dbReference type="ARBA" id="ARBA00000085"/>
    </source>
</evidence>
<dbReference type="SMART" id="SM00388">
    <property type="entry name" value="HisKA"/>
    <property type="match status" value="1"/>
</dbReference>
<accession>A0A2L0EJ56</accession>
<evidence type="ECO:0000256" key="5">
    <source>
        <dbReference type="ARBA" id="ARBA00022679"/>
    </source>
</evidence>
<dbReference type="SMART" id="SM00304">
    <property type="entry name" value="HAMP"/>
    <property type="match status" value="1"/>
</dbReference>
<evidence type="ECO:0000256" key="6">
    <source>
        <dbReference type="ARBA" id="ARBA00022692"/>
    </source>
</evidence>
<dbReference type="FunFam" id="3.30.565.10:FF:000006">
    <property type="entry name" value="Sensor histidine kinase WalK"/>
    <property type="match status" value="1"/>
</dbReference>
<dbReference type="PANTHER" id="PTHR42878">
    <property type="entry name" value="TWO-COMPONENT HISTIDINE KINASE"/>
    <property type="match status" value="1"/>
</dbReference>
<feature type="transmembrane region" description="Helical" evidence="13">
    <location>
        <begin position="31"/>
        <end position="54"/>
    </location>
</feature>
<evidence type="ECO:0000256" key="3">
    <source>
        <dbReference type="ARBA" id="ARBA00012438"/>
    </source>
</evidence>
<evidence type="ECO:0000256" key="4">
    <source>
        <dbReference type="ARBA" id="ARBA00022553"/>
    </source>
</evidence>
<reference evidence="18 19" key="1">
    <citation type="submission" date="2015-09" db="EMBL/GenBank/DDBJ databases">
        <title>Sorangium comparison.</title>
        <authorList>
            <person name="Zaburannyi N."/>
            <person name="Bunk B."/>
            <person name="Overmann J."/>
            <person name="Mueller R."/>
        </authorList>
    </citation>
    <scope>NUCLEOTIDE SEQUENCE [LARGE SCALE GENOMIC DNA]</scope>
    <source>
        <strain evidence="18 19">So ce26</strain>
    </source>
</reference>
<dbReference type="InterPro" id="IPR000700">
    <property type="entry name" value="PAS-assoc_C"/>
</dbReference>
<evidence type="ECO:0000256" key="10">
    <source>
        <dbReference type="ARBA" id="ARBA00022989"/>
    </source>
</evidence>
<dbReference type="CDD" id="cd00082">
    <property type="entry name" value="HisKA"/>
    <property type="match status" value="1"/>
</dbReference>
<dbReference type="EMBL" id="CP012673">
    <property type="protein sequence ID" value="AUX39318.1"/>
    <property type="molecule type" value="Genomic_DNA"/>
</dbReference>
<evidence type="ECO:0000256" key="8">
    <source>
        <dbReference type="ARBA" id="ARBA00022777"/>
    </source>
</evidence>
<feature type="transmembrane region" description="Helical" evidence="13">
    <location>
        <begin position="172"/>
        <end position="194"/>
    </location>
</feature>
<dbReference type="InterPro" id="IPR000014">
    <property type="entry name" value="PAS"/>
</dbReference>
<dbReference type="InterPro" id="IPR003594">
    <property type="entry name" value="HATPase_dom"/>
</dbReference>
<dbReference type="PRINTS" id="PR00344">
    <property type="entry name" value="BCTRLSENSOR"/>
</dbReference>
<dbReference type="PROSITE" id="PS50113">
    <property type="entry name" value="PAC"/>
    <property type="match status" value="1"/>
</dbReference>
<dbReference type="InterPro" id="IPR003661">
    <property type="entry name" value="HisK_dim/P_dom"/>
</dbReference>